<reference evidence="2" key="1">
    <citation type="submission" date="2016-11" db="UniProtKB">
        <authorList>
            <consortium name="WormBaseParasite"/>
        </authorList>
    </citation>
    <scope>IDENTIFICATION</scope>
    <source>
        <strain evidence="2">KR3021</strain>
    </source>
</reference>
<proteinExistence type="predicted"/>
<protein>
    <submittedName>
        <fullName evidence="2">Uncharacterized protein</fullName>
    </submittedName>
</protein>
<sequence>MPIQSCEDDEEIGEDYDDEDMENELRSEENSDAEMADDEMGLDEVMEINEEIDVESYDASKQSTLVVPNAPLAEDERKIKYLEECQAFNF</sequence>
<dbReference type="Proteomes" id="UP000095286">
    <property type="component" value="Unplaced"/>
</dbReference>
<name>A0AC35UF85_9BILA</name>
<evidence type="ECO:0000313" key="2">
    <source>
        <dbReference type="WBParaSite" id="RSKR_0001025800.1"/>
    </source>
</evidence>
<accession>A0AC35UF85</accession>
<evidence type="ECO:0000313" key="1">
    <source>
        <dbReference type="Proteomes" id="UP000095286"/>
    </source>
</evidence>
<dbReference type="WBParaSite" id="RSKR_0001025800.1">
    <property type="protein sequence ID" value="RSKR_0001025800.1"/>
    <property type="gene ID" value="RSKR_0001025800"/>
</dbReference>
<organism evidence="1 2">
    <name type="scientific">Rhabditophanes sp. KR3021</name>
    <dbReference type="NCBI Taxonomy" id="114890"/>
    <lineage>
        <taxon>Eukaryota</taxon>
        <taxon>Metazoa</taxon>
        <taxon>Ecdysozoa</taxon>
        <taxon>Nematoda</taxon>
        <taxon>Chromadorea</taxon>
        <taxon>Rhabditida</taxon>
        <taxon>Tylenchina</taxon>
        <taxon>Panagrolaimomorpha</taxon>
        <taxon>Strongyloidoidea</taxon>
        <taxon>Alloionematidae</taxon>
        <taxon>Rhabditophanes</taxon>
    </lineage>
</organism>